<evidence type="ECO:0000256" key="1">
    <source>
        <dbReference type="ARBA" id="ARBA00004479"/>
    </source>
</evidence>
<evidence type="ECO:0000256" key="4">
    <source>
        <dbReference type="ARBA" id="ARBA00022692"/>
    </source>
</evidence>
<keyword evidence="3" id="KW-0433">Leucine-rich repeat</keyword>
<dbReference type="PANTHER" id="PTHR48060">
    <property type="entry name" value="DNA DAMAGE-REPAIR/TOLERATION PROTEIN DRT100"/>
    <property type="match status" value="1"/>
</dbReference>
<dbReference type="Pfam" id="PF08263">
    <property type="entry name" value="LRRNT_2"/>
    <property type="match status" value="1"/>
</dbReference>
<dbReference type="InterPro" id="IPR053211">
    <property type="entry name" value="DNA_repair-toleration"/>
</dbReference>
<keyword evidence="13" id="KW-1185">Reference proteome</keyword>
<dbReference type="PANTHER" id="PTHR48060:SF21">
    <property type="entry name" value="L DOMAIN-LIKE PROTEIN"/>
    <property type="match status" value="1"/>
</dbReference>
<evidence type="ECO:0000256" key="3">
    <source>
        <dbReference type="ARBA" id="ARBA00022614"/>
    </source>
</evidence>
<comment type="caution">
    <text evidence="12">The sequence shown here is derived from an EMBL/GenBank/DDBJ whole genome shotgun (WGS) entry which is preliminary data.</text>
</comment>
<proteinExistence type="inferred from homology"/>
<evidence type="ECO:0000256" key="7">
    <source>
        <dbReference type="ARBA" id="ARBA00022989"/>
    </source>
</evidence>
<dbReference type="Pfam" id="PF13855">
    <property type="entry name" value="LRR_8"/>
    <property type="match status" value="1"/>
</dbReference>
<dbReference type="Pfam" id="PF00560">
    <property type="entry name" value="LRR_1"/>
    <property type="match status" value="2"/>
</dbReference>
<keyword evidence="6" id="KW-0677">Repeat</keyword>
<keyword evidence="4" id="KW-0812">Transmembrane</keyword>
<evidence type="ECO:0000313" key="12">
    <source>
        <dbReference type="EMBL" id="KAL3500667.1"/>
    </source>
</evidence>
<accession>A0ABD2XZ68</accession>
<dbReference type="Gene3D" id="3.80.10.10">
    <property type="entry name" value="Ribonuclease Inhibitor"/>
    <property type="match status" value="1"/>
</dbReference>
<evidence type="ECO:0000256" key="5">
    <source>
        <dbReference type="ARBA" id="ARBA00022729"/>
    </source>
</evidence>
<evidence type="ECO:0000256" key="9">
    <source>
        <dbReference type="ARBA" id="ARBA00023180"/>
    </source>
</evidence>
<comment type="subcellular location">
    <subcellularLocation>
        <location evidence="1">Membrane</location>
        <topology evidence="1">Single-pass type I membrane protein</topology>
    </subcellularLocation>
</comment>
<keyword evidence="7" id="KW-1133">Transmembrane helix</keyword>
<dbReference type="Proteomes" id="UP001630127">
    <property type="component" value="Unassembled WGS sequence"/>
</dbReference>
<dbReference type="InterPro" id="IPR032675">
    <property type="entry name" value="LRR_dom_sf"/>
</dbReference>
<keyword evidence="9" id="KW-0325">Glycoprotein</keyword>
<keyword evidence="8" id="KW-0472">Membrane</keyword>
<evidence type="ECO:0000256" key="10">
    <source>
        <dbReference type="SAM" id="SignalP"/>
    </source>
</evidence>
<comment type="similarity">
    <text evidence="2">Belongs to the RLP family.</text>
</comment>
<dbReference type="GO" id="GO:0016020">
    <property type="term" value="C:membrane"/>
    <property type="evidence" value="ECO:0007669"/>
    <property type="project" value="UniProtKB-SubCell"/>
</dbReference>
<dbReference type="AlphaFoldDB" id="A0ABD2XZ68"/>
<dbReference type="EMBL" id="JBJUIK010000016">
    <property type="protein sequence ID" value="KAL3500667.1"/>
    <property type="molecule type" value="Genomic_DNA"/>
</dbReference>
<feature type="domain" description="Leucine-rich repeat-containing N-terminal plant-type" evidence="11">
    <location>
        <begin position="33"/>
        <end position="76"/>
    </location>
</feature>
<keyword evidence="5 10" id="KW-0732">Signal</keyword>
<feature type="signal peptide" evidence="10">
    <location>
        <begin position="1"/>
        <end position="26"/>
    </location>
</feature>
<evidence type="ECO:0000256" key="6">
    <source>
        <dbReference type="ARBA" id="ARBA00022737"/>
    </source>
</evidence>
<reference evidence="12 13" key="1">
    <citation type="submission" date="2024-11" db="EMBL/GenBank/DDBJ databases">
        <title>A near-complete genome assembly of Cinchona calisaya.</title>
        <authorList>
            <person name="Lian D.C."/>
            <person name="Zhao X.W."/>
            <person name="Wei L."/>
        </authorList>
    </citation>
    <scope>NUCLEOTIDE SEQUENCE [LARGE SCALE GENOMIC DNA]</scope>
    <source>
        <tissue evidence="12">Nenye</tissue>
    </source>
</reference>
<dbReference type="FunFam" id="3.80.10.10:FF:000275">
    <property type="entry name" value="Leucine-rich repeat receptor-like protein kinase"/>
    <property type="match status" value="1"/>
</dbReference>
<dbReference type="InterPro" id="IPR001611">
    <property type="entry name" value="Leu-rich_rpt"/>
</dbReference>
<organism evidence="12 13">
    <name type="scientific">Cinchona calisaya</name>
    <dbReference type="NCBI Taxonomy" id="153742"/>
    <lineage>
        <taxon>Eukaryota</taxon>
        <taxon>Viridiplantae</taxon>
        <taxon>Streptophyta</taxon>
        <taxon>Embryophyta</taxon>
        <taxon>Tracheophyta</taxon>
        <taxon>Spermatophyta</taxon>
        <taxon>Magnoliopsida</taxon>
        <taxon>eudicotyledons</taxon>
        <taxon>Gunneridae</taxon>
        <taxon>Pentapetalae</taxon>
        <taxon>asterids</taxon>
        <taxon>lamiids</taxon>
        <taxon>Gentianales</taxon>
        <taxon>Rubiaceae</taxon>
        <taxon>Cinchonoideae</taxon>
        <taxon>Cinchoneae</taxon>
        <taxon>Cinchona</taxon>
    </lineage>
</organism>
<dbReference type="InterPro" id="IPR013210">
    <property type="entry name" value="LRR_N_plant-typ"/>
</dbReference>
<evidence type="ECO:0000256" key="8">
    <source>
        <dbReference type="ARBA" id="ARBA00023136"/>
    </source>
</evidence>
<evidence type="ECO:0000256" key="2">
    <source>
        <dbReference type="ARBA" id="ARBA00009592"/>
    </source>
</evidence>
<evidence type="ECO:0000313" key="13">
    <source>
        <dbReference type="Proteomes" id="UP001630127"/>
    </source>
</evidence>
<evidence type="ECO:0000259" key="11">
    <source>
        <dbReference type="Pfam" id="PF08263"/>
    </source>
</evidence>
<protein>
    <recommendedName>
        <fullName evidence="11">Leucine-rich repeat-containing N-terminal plant-type domain-containing protein</fullName>
    </recommendedName>
</protein>
<dbReference type="SUPFAM" id="SSF52058">
    <property type="entry name" value="L domain-like"/>
    <property type="match status" value="1"/>
</dbReference>
<feature type="chain" id="PRO_5044892105" description="Leucine-rich repeat-containing N-terminal plant-type domain-containing protein" evidence="10">
    <location>
        <begin position="27"/>
        <end position="261"/>
    </location>
</feature>
<sequence length="261" mass="29519">MERSHSYGCFLALVLGQYCFLATSTALKTTNIATDQSALLALKAHITSDPYQFLSRNWSSNAATSSAVCDWIGVKCGSKHQRVIALNISNTSLTGTLPPELGNLSFLVSLDIESNYFHGNLPQELSRLRRLRFIRLSFNNFTGEIPMWFGRFPELQFLSLSHNNFSGLIPSSISDLSKLEHLDFDVDPYQKKSATYRCLRYYTLEPTIYKNVNDSSYSRAWTMSPEQSQYIWRTTIPHIEVGMGSGVFTSHRSARFVLISD</sequence>
<name>A0ABD2XZ68_9GENT</name>
<gene>
    <name evidence="12" type="ORF">ACH5RR_039760</name>
</gene>